<evidence type="ECO:0000313" key="1">
    <source>
        <dbReference type="EMBL" id="OGH66516.1"/>
    </source>
</evidence>
<dbReference type="PANTHER" id="PTHR41930">
    <property type="entry name" value="UPF0200 PROTEIN MJ1399"/>
    <property type="match status" value="1"/>
</dbReference>
<dbReference type="Pfam" id="PF13238">
    <property type="entry name" value="AAA_18"/>
    <property type="match status" value="1"/>
</dbReference>
<dbReference type="SUPFAM" id="SSF52540">
    <property type="entry name" value="P-loop containing nucleoside triphosphate hydrolases"/>
    <property type="match status" value="1"/>
</dbReference>
<protein>
    <recommendedName>
        <fullName evidence="3">Dephospho-CoA kinase</fullName>
    </recommendedName>
</protein>
<proteinExistence type="predicted"/>
<dbReference type="PANTHER" id="PTHR41930:SF1">
    <property type="entry name" value="DEPHOSPHO-COA KINASE"/>
    <property type="match status" value="1"/>
</dbReference>
<dbReference type="Gene3D" id="3.40.50.300">
    <property type="entry name" value="P-loop containing nucleotide triphosphate hydrolases"/>
    <property type="match status" value="1"/>
</dbReference>
<accession>A0A1F6M4I6</accession>
<reference evidence="1 2" key="1">
    <citation type="journal article" date="2016" name="Nat. Commun.">
        <title>Thousands of microbial genomes shed light on interconnected biogeochemical processes in an aquifer system.</title>
        <authorList>
            <person name="Anantharaman K."/>
            <person name="Brown C.T."/>
            <person name="Hug L.A."/>
            <person name="Sharon I."/>
            <person name="Castelle C.J."/>
            <person name="Probst A.J."/>
            <person name="Thomas B.C."/>
            <person name="Singh A."/>
            <person name="Wilkins M.J."/>
            <person name="Karaoz U."/>
            <person name="Brodie E.L."/>
            <person name="Williams K.H."/>
            <person name="Hubbard S.S."/>
            <person name="Banfield J.F."/>
        </authorList>
    </citation>
    <scope>NUCLEOTIDE SEQUENCE [LARGE SCALE GENOMIC DNA]</scope>
</reference>
<dbReference type="EMBL" id="MFPX01000017">
    <property type="protein sequence ID" value="OGH66516.1"/>
    <property type="molecule type" value="Genomic_DNA"/>
</dbReference>
<gene>
    <name evidence="1" type="ORF">A3B90_00740</name>
</gene>
<dbReference type="AlphaFoldDB" id="A0A1F6M4I6"/>
<dbReference type="Proteomes" id="UP000178742">
    <property type="component" value="Unassembled WGS sequence"/>
</dbReference>
<organism evidence="1 2">
    <name type="scientific">Candidatus Magasanikbacteria bacterium RIFCSPHIGHO2_02_FULL_41_13</name>
    <dbReference type="NCBI Taxonomy" id="1798676"/>
    <lineage>
        <taxon>Bacteria</taxon>
        <taxon>Candidatus Magasanikiibacteriota</taxon>
    </lineage>
</organism>
<dbReference type="InterPro" id="IPR027417">
    <property type="entry name" value="P-loop_NTPase"/>
</dbReference>
<name>A0A1F6M4I6_9BACT</name>
<sequence>MNKLYAIVGMAGSGKSTVAQIAHEKGFGFLRFGQITIDEVHARGMEVNPENEKMVREDIRAHEGMGGYAKRMIPKFDALLETSSVVADGLYSWAEYKILKEYYGEKMIVVCIFVPPELRYSRLEQRVADANDLAQNKRQLTREQARARDYAEIENIEKGGPIAMADITIQNTGTIEEFLNELRKYII</sequence>
<dbReference type="STRING" id="1798676.A3B90_00740"/>
<comment type="caution">
    <text evidence="1">The sequence shown here is derived from an EMBL/GenBank/DDBJ whole genome shotgun (WGS) entry which is preliminary data.</text>
</comment>
<evidence type="ECO:0000313" key="2">
    <source>
        <dbReference type="Proteomes" id="UP000178742"/>
    </source>
</evidence>
<evidence type="ECO:0008006" key="3">
    <source>
        <dbReference type="Google" id="ProtNLM"/>
    </source>
</evidence>